<evidence type="ECO:0000256" key="1">
    <source>
        <dbReference type="SAM" id="Phobius"/>
    </source>
</evidence>
<gene>
    <name evidence="2" type="ordered locus">MBIO_0388</name>
</gene>
<dbReference type="Proteomes" id="UP000006810">
    <property type="component" value="Chromosome"/>
</dbReference>
<sequence length="93" mass="10276">MLPKRKVKNERRTMKDKQIQLKPLTEEQEANIHGGSIIATISGIVGILATIATTVNGIVKSHKSPKGEFKDKTGSQIKWDNSPATNGNIFYAW</sequence>
<proteinExistence type="predicted"/>
<evidence type="ECO:0000313" key="3">
    <source>
        <dbReference type="Proteomes" id="UP000006810"/>
    </source>
</evidence>
<dbReference type="EMBL" id="AP009608">
    <property type="protein sequence ID" value="BAH69653.1"/>
    <property type="molecule type" value="Genomic_DNA"/>
</dbReference>
<dbReference type="HOGENOM" id="CLU_2585889_0_0_14"/>
<keyword evidence="3" id="KW-1185">Reference proteome</keyword>
<keyword evidence="1" id="KW-0812">Transmembrane</keyword>
<accession>C4XET1</accession>
<dbReference type="AlphaFoldDB" id="C4XET1"/>
<feature type="transmembrane region" description="Helical" evidence="1">
    <location>
        <begin position="37"/>
        <end position="59"/>
    </location>
</feature>
<name>C4XET1_MYCFP</name>
<dbReference type="KEGG" id="mfp:MBIO_0388"/>
<keyword evidence="1" id="KW-0472">Membrane</keyword>
<protein>
    <submittedName>
        <fullName evidence="2">Uncharacterized protein</fullName>
    </submittedName>
</protein>
<evidence type="ECO:0000313" key="2">
    <source>
        <dbReference type="EMBL" id="BAH69653.1"/>
    </source>
</evidence>
<keyword evidence="1" id="KW-1133">Transmembrane helix</keyword>
<dbReference type="PATRIC" id="fig|496833.3.peg.816"/>
<reference evidence="2 3" key="1">
    <citation type="journal article" date="2009" name="Curr. Microbiol.">
        <title>Molecular cloning and expression of a novel cholinephosphotransferase involved in glycoglycerophospholipid biosynthesis of Mycoplasma fermentans.</title>
        <authorList>
            <person name="Ishida N."/>
            <person name="Irikura D."/>
            <person name="Matsuda K."/>
            <person name="Sato S."/>
            <person name="Asano K."/>
        </authorList>
    </citation>
    <scope>NUCLEOTIDE SEQUENCE [LARGE SCALE GENOMIC DNA]</scope>
    <source>
        <strain evidence="3">ATCC 19989 / NBRC 14854 / NCTC 10117 / PG18</strain>
    </source>
</reference>
<organism evidence="2 3">
    <name type="scientific">Mycoplasmopsis fermentans (strain ATCC 19989 / NBRC 14854 / NCTC 10117 / PG18)</name>
    <name type="common">Mycoplasma fermentans</name>
    <dbReference type="NCBI Taxonomy" id="496833"/>
    <lineage>
        <taxon>Bacteria</taxon>
        <taxon>Bacillati</taxon>
        <taxon>Mycoplasmatota</taxon>
        <taxon>Mycoplasmoidales</taxon>
        <taxon>Metamycoplasmataceae</taxon>
        <taxon>Mycoplasmopsis</taxon>
    </lineage>
</organism>